<evidence type="ECO:0000256" key="1">
    <source>
        <dbReference type="SAM" id="Phobius"/>
    </source>
</evidence>
<comment type="caution">
    <text evidence="2">The sequence shown here is derived from an EMBL/GenBank/DDBJ whole genome shotgun (WGS) entry which is preliminary data.</text>
</comment>
<keyword evidence="1" id="KW-0472">Membrane</keyword>
<dbReference type="AlphaFoldDB" id="A0A1F5T0U4"/>
<name>A0A1F5T0U4_9BACT</name>
<dbReference type="Proteomes" id="UP000179001">
    <property type="component" value="Unassembled WGS sequence"/>
</dbReference>
<accession>A0A1F5T0U4</accession>
<feature type="transmembrane region" description="Helical" evidence="1">
    <location>
        <begin position="94"/>
        <end position="117"/>
    </location>
</feature>
<proteinExistence type="predicted"/>
<protein>
    <submittedName>
        <fullName evidence="2">Uncharacterized protein</fullName>
    </submittedName>
</protein>
<keyword evidence="1" id="KW-1133">Transmembrane helix</keyword>
<sequence length="130" mass="15159">MEKILCDRCHKEIKSNKDFIAVTQYYPKFPYSKFHASCYSEFLKNRFWVITPKDGSGVISGKNGTRGAIIGIFLFVFSIIFFFTLVYPRIPHSTFANIIVLIFFLIGLIFLALTILLRVHIYYKFEKKLA</sequence>
<keyword evidence="1" id="KW-0812">Transmembrane</keyword>
<reference evidence="2 3" key="1">
    <citation type="journal article" date="2016" name="Nat. Commun.">
        <title>Thousands of microbial genomes shed light on interconnected biogeochemical processes in an aquifer system.</title>
        <authorList>
            <person name="Anantharaman K."/>
            <person name="Brown C.T."/>
            <person name="Hug L.A."/>
            <person name="Sharon I."/>
            <person name="Castelle C.J."/>
            <person name="Probst A.J."/>
            <person name="Thomas B.C."/>
            <person name="Singh A."/>
            <person name="Wilkins M.J."/>
            <person name="Karaoz U."/>
            <person name="Brodie E.L."/>
            <person name="Williams K.H."/>
            <person name="Hubbard S.S."/>
            <person name="Banfield J.F."/>
        </authorList>
    </citation>
    <scope>NUCLEOTIDE SEQUENCE [LARGE SCALE GENOMIC DNA]</scope>
</reference>
<organism evidence="2 3">
    <name type="scientific">Candidatus Falkowbacteria bacterium RIFOXYC2_FULL_36_12</name>
    <dbReference type="NCBI Taxonomy" id="1798002"/>
    <lineage>
        <taxon>Bacteria</taxon>
        <taxon>Candidatus Falkowiibacteriota</taxon>
    </lineage>
</organism>
<evidence type="ECO:0000313" key="3">
    <source>
        <dbReference type="Proteomes" id="UP000179001"/>
    </source>
</evidence>
<dbReference type="EMBL" id="MFGJ01000004">
    <property type="protein sequence ID" value="OGF32584.1"/>
    <property type="molecule type" value="Genomic_DNA"/>
</dbReference>
<gene>
    <name evidence="2" type="ORF">A2478_00010</name>
</gene>
<dbReference type="STRING" id="1798002.A2478_00010"/>
<evidence type="ECO:0000313" key="2">
    <source>
        <dbReference type="EMBL" id="OGF32584.1"/>
    </source>
</evidence>
<feature type="transmembrane region" description="Helical" evidence="1">
    <location>
        <begin position="68"/>
        <end position="88"/>
    </location>
</feature>